<dbReference type="EMBL" id="KZ852060">
    <property type="protein sequence ID" value="RDH30463.1"/>
    <property type="molecule type" value="Genomic_DNA"/>
</dbReference>
<gene>
    <name evidence="2" type="ORF">BDQ94DRAFT_148478</name>
</gene>
<evidence type="ECO:0000313" key="2">
    <source>
        <dbReference type="EMBL" id="RDH30463.1"/>
    </source>
</evidence>
<protein>
    <submittedName>
        <fullName evidence="2">Uncharacterized protein</fullName>
    </submittedName>
</protein>
<name>A0A3F3PU78_9EURO</name>
<organism evidence="2 3">
    <name type="scientific">Aspergillus welwitschiae</name>
    <dbReference type="NCBI Taxonomy" id="1341132"/>
    <lineage>
        <taxon>Eukaryota</taxon>
        <taxon>Fungi</taxon>
        <taxon>Dikarya</taxon>
        <taxon>Ascomycota</taxon>
        <taxon>Pezizomycotina</taxon>
        <taxon>Eurotiomycetes</taxon>
        <taxon>Eurotiomycetidae</taxon>
        <taxon>Eurotiales</taxon>
        <taxon>Aspergillaceae</taxon>
        <taxon>Aspergillus</taxon>
        <taxon>Aspergillus subgen. Circumdati</taxon>
    </lineage>
</organism>
<reference evidence="2 3" key="1">
    <citation type="submission" date="2018-07" db="EMBL/GenBank/DDBJ databases">
        <title>The genomes of Aspergillus section Nigri reveals drivers in fungal speciation.</title>
        <authorList>
            <consortium name="DOE Joint Genome Institute"/>
            <person name="Vesth T.C."/>
            <person name="Nybo J."/>
            <person name="Theobald S."/>
            <person name="Brandl J."/>
            <person name="Frisvad J.C."/>
            <person name="Nielsen K.F."/>
            <person name="Lyhne E.K."/>
            <person name="Kogle M.E."/>
            <person name="Kuo A."/>
            <person name="Riley R."/>
            <person name="Clum A."/>
            <person name="Nolan M."/>
            <person name="Lipzen A."/>
            <person name="Salamov A."/>
            <person name="Henrissat B."/>
            <person name="Wiebenga A."/>
            <person name="De vries R.P."/>
            <person name="Grigoriev I.V."/>
            <person name="Mortensen U.H."/>
            <person name="Andersen M.R."/>
            <person name="Baker S.E."/>
        </authorList>
    </citation>
    <scope>NUCLEOTIDE SEQUENCE [LARGE SCALE GENOMIC DNA]</scope>
    <source>
        <strain evidence="2 3">CBS 139.54b</strain>
    </source>
</reference>
<dbReference type="RefSeq" id="XP_026623485.1">
    <property type="nucleotide sequence ID" value="XM_026767202.1"/>
</dbReference>
<keyword evidence="3" id="KW-1185">Reference proteome</keyword>
<accession>A0A3F3PU78</accession>
<evidence type="ECO:0000256" key="1">
    <source>
        <dbReference type="SAM" id="MobiDB-lite"/>
    </source>
</evidence>
<dbReference type="GeneID" id="38135558"/>
<feature type="region of interest" description="Disordered" evidence="1">
    <location>
        <begin position="1"/>
        <end position="29"/>
    </location>
</feature>
<sequence length="72" mass="8382">MSLVCETANNNAISPVSNRRRRRPRSSTSFRTQSLFCSFLVSLRGLNLVRELVTCYYLSWWLLSSVEIRSDH</sequence>
<dbReference type="Proteomes" id="UP000253729">
    <property type="component" value="Unassembled WGS sequence"/>
</dbReference>
<proteinExistence type="predicted"/>
<evidence type="ECO:0000313" key="3">
    <source>
        <dbReference type="Proteomes" id="UP000253729"/>
    </source>
</evidence>
<dbReference type="AlphaFoldDB" id="A0A3F3PU78"/>